<accession>A0AA40G4B8</accession>
<dbReference type="Proteomes" id="UP001177670">
    <property type="component" value="Unassembled WGS sequence"/>
</dbReference>
<keyword evidence="2" id="KW-1185">Reference proteome</keyword>
<name>A0AA40G4B8_9HYME</name>
<evidence type="ECO:0000313" key="1">
    <source>
        <dbReference type="EMBL" id="KAK1130454.1"/>
    </source>
</evidence>
<comment type="caution">
    <text evidence="1">The sequence shown here is derived from an EMBL/GenBank/DDBJ whole genome shotgun (WGS) entry which is preliminary data.</text>
</comment>
<evidence type="ECO:0000313" key="2">
    <source>
        <dbReference type="Proteomes" id="UP001177670"/>
    </source>
</evidence>
<dbReference type="EMBL" id="JAHYIQ010000007">
    <property type="protein sequence ID" value="KAK1130454.1"/>
    <property type="molecule type" value="Genomic_DNA"/>
</dbReference>
<organism evidence="1 2">
    <name type="scientific">Melipona bicolor</name>
    <dbReference type="NCBI Taxonomy" id="60889"/>
    <lineage>
        <taxon>Eukaryota</taxon>
        <taxon>Metazoa</taxon>
        <taxon>Ecdysozoa</taxon>
        <taxon>Arthropoda</taxon>
        <taxon>Hexapoda</taxon>
        <taxon>Insecta</taxon>
        <taxon>Pterygota</taxon>
        <taxon>Neoptera</taxon>
        <taxon>Endopterygota</taxon>
        <taxon>Hymenoptera</taxon>
        <taxon>Apocrita</taxon>
        <taxon>Aculeata</taxon>
        <taxon>Apoidea</taxon>
        <taxon>Anthophila</taxon>
        <taxon>Apidae</taxon>
        <taxon>Melipona</taxon>
    </lineage>
</organism>
<gene>
    <name evidence="1" type="ORF">K0M31_018585</name>
</gene>
<protein>
    <submittedName>
        <fullName evidence="1">Uncharacterized protein</fullName>
    </submittedName>
</protein>
<sequence length="140" mass="15417">MRGTKSRGQKRGTVETVADRRKKRVEMTLLQVARVWNRRVGLGAIELAFSPRGDARCIVTRGALGELCAPPPDSPPHVSLVCPTERLTMGPCTGQNEGEAQWFWLLFITRRLSGEMAPALASKSSCRLLTLSTNSWRPGV</sequence>
<reference evidence="1" key="1">
    <citation type="submission" date="2021-10" db="EMBL/GenBank/DDBJ databases">
        <title>Melipona bicolor Genome sequencing and assembly.</title>
        <authorList>
            <person name="Araujo N.S."/>
            <person name="Arias M.C."/>
        </authorList>
    </citation>
    <scope>NUCLEOTIDE SEQUENCE</scope>
    <source>
        <strain evidence="1">USP_2M_L1-L4_2017</strain>
        <tissue evidence="1">Whole body</tissue>
    </source>
</reference>
<proteinExistence type="predicted"/>
<dbReference type="AlphaFoldDB" id="A0AA40G4B8"/>